<gene>
    <name evidence="2" type="ORF">E4U82_18080</name>
</gene>
<reference evidence="2 3" key="1">
    <citation type="submission" date="2019-03" db="EMBL/GenBank/DDBJ databases">
        <title>Genome sequence of Lentibacillus salicampi ATCC BAA-719.</title>
        <authorList>
            <person name="Maclea K.S."/>
            <person name="Simoes Junior M."/>
        </authorList>
    </citation>
    <scope>NUCLEOTIDE SEQUENCE [LARGE SCALE GENOMIC DNA]</scope>
    <source>
        <strain evidence="2 3">ATCC BAA-719</strain>
    </source>
</reference>
<evidence type="ECO:0008006" key="4">
    <source>
        <dbReference type="Google" id="ProtNLM"/>
    </source>
</evidence>
<evidence type="ECO:0000313" key="2">
    <source>
        <dbReference type="EMBL" id="TFJ91373.1"/>
    </source>
</evidence>
<protein>
    <recommendedName>
        <fullName evidence="4">Ribosomal protein L7/L12 C-terminal domain-containing protein</fullName>
    </recommendedName>
</protein>
<dbReference type="RefSeq" id="WP_010530516.1">
    <property type="nucleotide sequence ID" value="NZ_SRHY01000056.1"/>
</dbReference>
<dbReference type="Proteomes" id="UP000298484">
    <property type="component" value="Unassembled WGS sequence"/>
</dbReference>
<accession>A0A4Y9A6S7</accession>
<keyword evidence="1" id="KW-1133">Transmembrane helix</keyword>
<organism evidence="2 3">
    <name type="scientific">Lentibacillus salicampi</name>
    <dbReference type="NCBI Taxonomy" id="175306"/>
    <lineage>
        <taxon>Bacteria</taxon>
        <taxon>Bacillati</taxon>
        <taxon>Bacillota</taxon>
        <taxon>Bacilli</taxon>
        <taxon>Bacillales</taxon>
        <taxon>Bacillaceae</taxon>
        <taxon>Lentibacillus</taxon>
    </lineage>
</organism>
<dbReference type="AlphaFoldDB" id="A0A4Y9A6S7"/>
<name>A0A4Y9A6S7_9BACI</name>
<evidence type="ECO:0000256" key="1">
    <source>
        <dbReference type="SAM" id="Phobius"/>
    </source>
</evidence>
<dbReference type="EMBL" id="SRHY01000056">
    <property type="protein sequence ID" value="TFJ91373.1"/>
    <property type="molecule type" value="Genomic_DNA"/>
</dbReference>
<evidence type="ECO:0000313" key="3">
    <source>
        <dbReference type="Proteomes" id="UP000298484"/>
    </source>
</evidence>
<sequence>MPWSDISSLLIIIALACWCFSLMRKNDALKRENNRLLKKTGEYEDIKSEAKEILSTSTEVKAVKSLREKYGLSLVDAKKVVDSVK</sequence>
<keyword evidence="1" id="KW-0472">Membrane</keyword>
<keyword evidence="3" id="KW-1185">Reference proteome</keyword>
<comment type="caution">
    <text evidence="2">The sequence shown here is derived from an EMBL/GenBank/DDBJ whole genome shotgun (WGS) entry which is preliminary data.</text>
</comment>
<proteinExistence type="predicted"/>
<dbReference type="OrthoDB" id="2969976at2"/>
<keyword evidence="1" id="KW-0812">Transmembrane</keyword>
<feature type="transmembrane region" description="Helical" evidence="1">
    <location>
        <begin position="6"/>
        <end position="23"/>
    </location>
</feature>